<accession>A0A1M6DJS3</accession>
<protein>
    <submittedName>
        <fullName evidence="3">YD repeat-containing protein</fullName>
    </submittedName>
</protein>
<feature type="signal peptide" evidence="2">
    <location>
        <begin position="1"/>
        <end position="21"/>
    </location>
</feature>
<evidence type="ECO:0000256" key="1">
    <source>
        <dbReference type="SAM" id="MobiDB-lite"/>
    </source>
</evidence>
<dbReference type="PANTHER" id="PTHR32305">
    <property type="match status" value="1"/>
</dbReference>
<keyword evidence="4" id="KW-1185">Reference proteome</keyword>
<proteinExistence type="predicted"/>
<gene>
    <name evidence="3" type="ORF">SAMN04488096_10437</name>
</gene>
<feature type="region of interest" description="Disordered" evidence="1">
    <location>
        <begin position="3321"/>
        <end position="3340"/>
    </location>
</feature>
<name>A0A1M6DJS3_9FLAO</name>
<reference evidence="3 4" key="1">
    <citation type="submission" date="2016-11" db="EMBL/GenBank/DDBJ databases">
        <authorList>
            <person name="Jaros S."/>
            <person name="Januszkiewicz K."/>
            <person name="Wedrychowicz H."/>
        </authorList>
    </citation>
    <scope>NUCLEOTIDE SEQUENCE [LARGE SCALE GENOMIC DNA]</scope>
    <source>
        <strain evidence="3 4">DSM 21425</strain>
    </source>
</reference>
<evidence type="ECO:0000256" key="2">
    <source>
        <dbReference type="SAM" id="SignalP"/>
    </source>
</evidence>
<dbReference type="InterPro" id="IPR050708">
    <property type="entry name" value="T6SS_VgrG/RHS"/>
</dbReference>
<organism evidence="3 4">
    <name type="scientific">Mesonia phycicola</name>
    <dbReference type="NCBI Taxonomy" id="579105"/>
    <lineage>
        <taxon>Bacteria</taxon>
        <taxon>Pseudomonadati</taxon>
        <taxon>Bacteroidota</taxon>
        <taxon>Flavobacteriia</taxon>
        <taxon>Flavobacteriales</taxon>
        <taxon>Flavobacteriaceae</taxon>
        <taxon>Mesonia</taxon>
    </lineage>
</organism>
<evidence type="ECO:0000313" key="3">
    <source>
        <dbReference type="EMBL" id="SHI73506.1"/>
    </source>
</evidence>
<sequence>MKKILFLIFLTTCFFTNNVQGQNEIFLNQNTYNAAQINSAFQNNQTLTIADPEYTQVNQVTLDGSSYIKVWVDANELPLDMWYDFTINFNISPYSTITGLPLNSHSQSLQVSYNPHSAGGEFIDLKLYEITNYRGADIVITGLSYNDRDNQIAYIGVPDNIKMETGVRVDRYYQLSQNSFNPSASVVNNEILLNWSAVNGALSYDVEYTWVDNYDTSDISTPRSANTISLTLQEFKNNSTRINTNQTSYSIPNIYGNGYLVYRVRAVGVFLDDVSVKKFGEWSSSSSSPDYVSHWPYISLTNSEPLKNWQFQTSFAEEGKRKDVVSFFDGTLRNRQTVTKINSDDNAIVGETIYDNQGRPAVEILPVPTGDNKLKFYPDFNRSTDSSGNLPFTHLDFDWDLQMECEPSLMGLSTQSGAGRYYSPNYSSNDFNDLTPSAVDSNDSDQGFPFSQIEYTPDNTGRILRKSGVGEYHQLGSGHEMKYYYATPEQVELDRLFGYSVGYSKHYKKNMVVDPNGQVSISYIDPQGRTIATALAGDNDPNKMIALEDESDNSLHQEFSVKLIDSQNSASASLNYPYSTGNFGNLTDGLRYEAQKVSVANNIAYSFEYDLELPDQAYSNDCLPDDYGYPYVYDLVLDVIDPCEASLVSGGEDIITIGNFTVPNSSNNLYDLVPVSPNYSYNKIIDQNSGLPLFDIGSFGVKKKLNINEEALAYFADDYIEQIINTGCLLDLDLDIDDSQCFQTCEECLYSLVNGNPGDPLPTKQDYIDLNTGLNYTGYPLWADLSIEEKNLIESALSNQWDELKAICMAPCSLDGVSYDGTGEFETTSCTNGLSFMLNDMRPNGQYGVSYMYVNEDGETIEVLAGENEDANIFNADPNNPNQLYYSSSVAPNWRNPSHYLNDSGSNTGHYYTTSGQISYVQLEIVDGVFVPEVIEDEAPFIITEESGNDELWFTEPTNLANVEDFLNIWENQWSESLVIYHPEYPYYEYSKELCNLTSSFNYIDPDTGASMNATMNTDGYDLFLQSLTYEEAKNIGFLSSSNLDFIFDNDPYFNTNHPDDPALANGLSGWKTSIMQEALLNNCSQQCEGYDGNKLTIAQIAYIHITKNSVDEFFPSTDVPNNSSVFSTIENPTSNITAEQKETFWKSYISNYLSLKQKVQYVLLNLYAEQQGNYNKCIESETSPDSYIHVIKTYEAKDDIENFISSFSNSLCNYSNSSIYNNKKKRYIPLDVLYDAKDRVEEIADDLQDQVDYDFYVGTGQCPRARDFEMFLNGLATKPSLNNQFYNFVNTTFAYNGHYLSPDLFENFGGVFPNSGPLQINTSIDNFNNKRLTISLQNTIPNNLLNIAELILPASSSSSWSDYGTTNGWIIDQFSEVYYEPNSYVANTYSFLVKARVRNIQSGVVQPQFTEIVLQGETIAQVGECGLASEGHTGPGETINDPNNPGAGPGNCNDLNDLATYGDLIAANTNTRGEYKFDVYIGNDTGHDIFLICNANDHPVRFRVEIDNNLVADSKWISEDCNMLTFVENRDGYSWNNYGLFELNNYDPNALNSVQTFSSYGQTNYTLQGNSQTIHPYPIINCNNNYNYVLTIPKTSTTPVMTVYVYTLLSSTGGSNTWSVNYDTYLNDPVNPCSGGGTVSGSCITQAVAPVSCTEKYQLYSNAITNVADYTTIPDPLDEEYFCNMNFAYITDGYIYYLSKFSIQNVIDENFITIGEFGATGLNYGYDDYVSRIDEYFNYLNNPITQDNYTWAEFVENYLINNEDCVPAPMISTFVEPIVDDLNNCQEFVFNVTTAYGEDEYNAYIQSLKTEFKNDYIASAMAMVKEDLTMTYSDKEYQYTLYNYDQAGNLNKTVPPQGVSRFEKNQLESGIQDQIRSARENNSTNNTTALPNHKLETDYKYNSLNQLVEQNTPDGGRVRFAYDDLGRIIASQNENQQVYFRRLIIIEDIVGKYTLLEDSNTIIKKTNGWQGAYSSDILEENGRLSFVVDERMLEMFEGYIGLSYDTSQYDNPEQPYQTIDYSIYCQAEGGNGVIQFMDKGRPIDDEPVNIKVGDTIGLERANGYVRLFKNGGNPLVEITERNFNEPLRFDFTMYPAASILTDVSLEVYDPFSPVLKIPEHFSYTEYDNLGRIVEAGQVSPPMNRYNITPEGRLELVATGEYLNKFPNNYVKREVTKTFYDIPAPNPCNEMRSAIDWQGAVRYNNYCMFDECSTQNLRNRVSGILYYDVISNNLKYPPYNNAIYYCYDIHGNVKEIANYYPEFSDAGAKTYFKNVYYEYDLISGNVKQVTYQKDESDQFIHRYQYDADNRIVGVETSTDGLIWEKDAEYDYYEHGLLARRILGDKQVQGSDYVYTLQGWLKAVNGETLEDPLAADFGKDGANSSFVAKDAFGYALNYFEDDYKARGTGVTNNGFIISENYGNNTFDLYNGNIKGMVTALREREDVLLPVLYNNYRYDQLNRIKQMTSKSINSQGTAYDSYNSNYAYDRNGNLTTLTREVFNINNPSSGTELMDDFRYHYKNDKNQLTLVNDSANSNAYSADIDDQETQIGLNYDQNFIQSHNYVYDRIGQLILDRTENLRIDWKVDGKVKRVKKYTDQSLTQLKEIIEFDYDGLGNRIAKHRINDDDGEAEGTHYVRDAQANVMGVLETRAAQEDETDNFVYNYIKTTEHHIYGSSRLGLEKKGITAYKKIDIPDWVLIDSDFNMEVGFGRYAQWFTGVIENEPRHTQPNYAISFDLMLTQPIAVNDSIQLKKLFFSNITDRESIRGNELEIYIKNTGNDYRPYIVTKSTISNEEQKEQTIELKALAEGVSETDITTKGIHFEFYTEYSDESYEARLILNEREYFTQENLTLTEKSSPTSQVIDPYQLSTLGNTLKTFVVENLSYSFNTEFNTIEDHWALTEGEGNPRSERGNVMELIGNTYPWIISPFPSRLGKKIYRRKAGDKRYELTNHKGSVISVISDKKIPKLSGGNLAYFNPDIKSYNDYWPGNWLLQGRHSNTGDYRYGAEGQEYDNEISGEGNSLNYKYRMQDTRLIRMKSSDPLHKQYPWNSPYAVSENRLIDGIELEGMEYLDFREARVKFASGRLFLKLENFNGNFQKAYKAKFPTLGLGDSGALTINYFDFGYTESLTGNMDGALTDGNYQRMRNVRRNKGNNELDQRFRYKGGEFKSGKTYGKDIVVPPARTKGGLMAVFVMFDIYQGVKSFINTRAAVKDKQALDKQIRSWRTEDRFTGHIYTENTATLSKVFKDLHSAIEMGIIESEHQNTRDMTDIANIVLFGGSGKEAKEIREVAERIIMEVSEDKAKNRLILTKMMRQIEDNQFQQIQENNDDQSNKESDKK</sequence>
<dbReference type="STRING" id="579105.SAMN04488096_10437"/>
<dbReference type="InterPro" id="IPR031325">
    <property type="entry name" value="RHS_repeat"/>
</dbReference>
<dbReference type="PANTHER" id="PTHR32305:SF15">
    <property type="entry name" value="PROTEIN RHSA-RELATED"/>
    <property type="match status" value="1"/>
</dbReference>
<dbReference type="Pfam" id="PF05593">
    <property type="entry name" value="RHS_repeat"/>
    <property type="match status" value="1"/>
</dbReference>
<evidence type="ECO:0000313" key="4">
    <source>
        <dbReference type="Proteomes" id="UP000184225"/>
    </source>
</evidence>
<dbReference type="Proteomes" id="UP000184225">
    <property type="component" value="Unassembled WGS sequence"/>
</dbReference>
<dbReference type="RefSeq" id="WP_073149505.1">
    <property type="nucleotide sequence ID" value="NZ_FQYY01000004.1"/>
</dbReference>
<feature type="chain" id="PRO_5013291240" evidence="2">
    <location>
        <begin position="22"/>
        <end position="3340"/>
    </location>
</feature>
<keyword evidence="2" id="KW-0732">Signal</keyword>
<dbReference type="OrthoDB" id="2972467at2"/>
<dbReference type="Gene3D" id="2.180.10.10">
    <property type="entry name" value="RHS repeat-associated core"/>
    <property type="match status" value="3"/>
</dbReference>
<dbReference type="EMBL" id="FQYY01000004">
    <property type="protein sequence ID" value="SHI73506.1"/>
    <property type="molecule type" value="Genomic_DNA"/>
</dbReference>